<evidence type="ECO:0000259" key="7">
    <source>
        <dbReference type="Pfam" id="PF18089"/>
    </source>
</evidence>
<keyword evidence="2" id="KW-0479">Metal-binding</keyword>
<evidence type="ECO:0000256" key="2">
    <source>
        <dbReference type="ARBA" id="ARBA00022723"/>
    </source>
</evidence>
<dbReference type="RefSeq" id="WP_207334228.1">
    <property type="nucleotide sequence ID" value="NZ_JAFMYU010000003.1"/>
</dbReference>
<dbReference type="AlphaFoldDB" id="A0A939G377"/>
<organism evidence="8 9">
    <name type="scientific">Fibrella aquatilis</name>
    <dbReference type="NCBI Taxonomy" id="2817059"/>
    <lineage>
        <taxon>Bacteria</taxon>
        <taxon>Pseudomonadati</taxon>
        <taxon>Bacteroidota</taxon>
        <taxon>Cytophagia</taxon>
        <taxon>Cytophagales</taxon>
        <taxon>Spirosomataceae</taxon>
        <taxon>Fibrella</taxon>
    </lineage>
</organism>
<evidence type="ECO:0000256" key="6">
    <source>
        <dbReference type="SAM" id="MobiDB-lite"/>
    </source>
</evidence>
<keyword evidence="4" id="KW-0862">Zinc</keyword>
<evidence type="ECO:0000313" key="9">
    <source>
        <dbReference type="Proteomes" id="UP000664795"/>
    </source>
</evidence>
<dbReference type="GO" id="GO:0046872">
    <property type="term" value="F:metal ion binding"/>
    <property type="evidence" value="ECO:0007669"/>
    <property type="project" value="UniProtKB-KW"/>
</dbReference>
<keyword evidence="3" id="KW-0378">Hydrolase</keyword>
<dbReference type="InterPro" id="IPR041526">
    <property type="entry name" value="DAPG_hydrolase"/>
</dbReference>
<dbReference type="GO" id="GO:0016787">
    <property type="term" value="F:hydrolase activity"/>
    <property type="evidence" value="ECO:0007669"/>
    <property type="project" value="UniProtKB-KW"/>
</dbReference>
<gene>
    <name evidence="8" type="ORF">J2I48_04600</name>
</gene>
<keyword evidence="9" id="KW-1185">Reference proteome</keyword>
<feature type="domain" description="DAPG hydrolase PhiG" evidence="7">
    <location>
        <begin position="42"/>
        <end position="207"/>
    </location>
</feature>
<dbReference type="Pfam" id="PF18089">
    <property type="entry name" value="DAPG_hydrolase"/>
    <property type="match status" value="1"/>
</dbReference>
<evidence type="ECO:0000256" key="3">
    <source>
        <dbReference type="ARBA" id="ARBA00022801"/>
    </source>
</evidence>
<name>A0A939G377_9BACT</name>
<evidence type="ECO:0000256" key="1">
    <source>
        <dbReference type="ARBA" id="ARBA00001947"/>
    </source>
</evidence>
<comment type="similarity">
    <text evidence="5">Belongs to the DAPG/phloretin hydrolase family.</text>
</comment>
<accession>A0A939G377</accession>
<protein>
    <recommendedName>
        <fullName evidence="7">DAPG hydrolase PhiG domain-containing protein</fullName>
    </recommendedName>
</protein>
<evidence type="ECO:0000256" key="4">
    <source>
        <dbReference type="ARBA" id="ARBA00022833"/>
    </source>
</evidence>
<dbReference type="EMBL" id="JAFMYU010000003">
    <property type="protein sequence ID" value="MBO0930260.1"/>
    <property type="molecule type" value="Genomic_DNA"/>
</dbReference>
<proteinExistence type="inferred from homology"/>
<comment type="caution">
    <text evidence="8">The sequence shown here is derived from an EMBL/GenBank/DDBJ whole genome shotgun (WGS) entry which is preliminary data.</text>
</comment>
<evidence type="ECO:0000256" key="5">
    <source>
        <dbReference type="ARBA" id="ARBA00023459"/>
    </source>
</evidence>
<dbReference type="Proteomes" id="UP000664795">
    <property type="component" value="Unassembled WGS sequence"/>
</dbReference>
<reference evidence="8 9" key="1">
    <citation type="submission" date="2021-03" db="EMBL/GenBank/DDBJ databases">
        <title>Fibrella sp. HMF5036 genome sequencing and assembly.</title>
        <authorList>
            <person name="Kang H."/>
            <person name="Kim H."/>
            <person name="Bae S."/>
            <person name="Joh K."/>
        </authorList>
    </citation>
    <scope>NUCLEOTIDE SEQUENCE [LARGE SCALE GENOMIC DNA]</scope>
    <source>
        <strain evidence="8 9">HMF5036</strain>
    </source>
</reference>
<sequence length="234" mass="26564">MNRQLPPPLPIQWAMKPLTSARTAFRILPFGSYELTIEHDLIRGVTPAMLLWWFRHIGGTMTYQGDAYPRYRVWHPLDHVCWSMTNPGPDGTAQVGSRFRIVEAFGRNTAHYVDSVETVVKLDVEGIRLVRQEVGQEVFSLQHWFEAAPGGTLYRSRMQVGAESAFGKYVLNPLLHRFLFSRDMGHAWLKHNIEEVGNFEHFLPQLYMEVASPAHTSGNVTRNSRPSSSMVGAG</sequence>
<comment type="cofactor">
    <cofactor evidence="1">
        <name>Zn(2+)</name>
        <dbReference type="ChEBI" id="CHEBI:29105"/>
    </cofactor>
</comment>
<feature type="region of interest" description="Disordered" evidence="6">
    <location>
        <begin position="215"/>
        <end position="234"/>
    </location>
</feature>
<evidence type="ECO:0000313" key="8">
    <source>
        <dbReference type="EMBL" id="MBO0930260.1"/>
    </source>
</evidence>